<dbReference type="SMART" id="SM00052">
    <property type="entry name" value="EAL"/>
    <property type="match status" value="1"/>
</dbReference>
<name>H5U571_9ACTN</name>
<organism evidence="2 3">
    <name type="scientific">Gordonia sputi NBRC 100414</name>
    <dbReference type="NCBI Taxonomy" id="1089453"/>
    <lineage>
        <taxon>Bacteria</taxon>
        <taxon>Bacillati</taxon>
        <taxon>Actinomycetota</taxon>
        <taxon>Actinomycetes</taxon>
        <taxon>Mycobacteriales</taxon>
        <taxon>Gordoniaceae</taxon>
        <taxon>Gordonia</taxon>
    </lineage>
</organism>
<evidence type="ECO:0000313" key="2">
    <source>
        <dbReference type="EMBL" id="GAB40879.1"/>
    </source>
</evidence>
<reference evidence="2 3" key="1">
    <citation type="submission" date="2012-02" db="EMBL/GenBank/DDBJ databases">
        <title>Whole genome shotgun sequence of Gordonia sputi NBRC 100414.</title>
        <authorList>
            <person name="Yoshida I."/>
            <person name="Hosoyama A."/>
            <person name="Tsuchikane K."/>
            <person name="Katsumata H."/>
            <person name="Yamazaki S."/>
            <person name="Fujita N."/>
        </authorList>
    </citation>
    <scope>NUCLEOTIDE SEQUENCE [LARGE SCALE GENOMIC DNA]</scope>
    <source>
        <strain evidence="2 3">NBRC 100414</strain>
    </source>
</reference>
<protein>
    <recommendedName>
        <fullName evidence="1">EAL domain-containing protein</fullName>
    </recommendedName>
</protein>
<dbReference type="Proteomes" id="UP000005845">
    <property type="component" value="Unassembled WGS sequence"/>
</dbReference>
<evidence type="ECO:0000259" key="1">
    <source>
        <dbReference type="PROSITE" id="PS50883"/>
    </source>
</evidence>
<dbReference type="AlphaFoldDB" id="H5U571"/>
<dbReference type="InterPro" id="IPR050706">
    <property type="entry name" value="Cyclic-di-GMP_PDE-like"/>
</dbReference>
<feature type="domain" description="EAL" evidence="1">
    <location>
        <begin position="17"/>
        <end position="260"/>
    </location>
</feature>
<keyword evidence="3" id="KW-1185">Reference proteome</keyword>
<dbReference type="SUPFAM" id="SSF141868">
    <property type="entry name" value="EAL domain-like"/>
    <property type="match status" value="1"/>
</dbReference>
<accession>H5U571</accession>
<proteinExistence type="predicted"/>
<evidence type="ECO:0000313" key="3">
    <source>
        <dbReference type="Proteomes" id="UP000005845"/>
    </source>
</evidence>
<dbReference type="eggNOG" id="COG2200">
    <property type="taxonomic scope" value="Bacteria"/>
</dbReference>
<dbReference type="GO" id="GO:0071111">
    <property type="term" value="F:cyclic-guanylate-specific phosphodiesterase activity"/>
    <property type="evidence" value="ECO:0007669"/>
    <property type="project" value="InterPro"/>
</dbReference>
<dbReference type="InterPro" id="IPR035919">
    <property type="entry name" value="EAL_sf"/>
</dbReference>
<dbReference type="CDD" id="cd01948">
    <property type="entry name" value="EAL"/>
    <property type="match status" value="1"/>
</dbReference>
<dbReference type="Gene3D" id="3.20.20.450">
    <property type="entry name" value="EAL domain"/>
    <property type="match status" value="1"/>
</dbReference>
<comment type="caution">
    <text evidence="2">The sequence shown here is derived from an EMBL/GenBank/DDBJ whole genome shotgun (WGS) entry which is preliminary data.</text>
</comment>
<dbReference type="PROSITE" id="PS50883">
    <property type="entry name" value="EAL"/>
    <property type="match status" value="1"/>
</dbReference>
<dbReference type="Pfam" id="PF00563">
    <property type="entry name" value="EAL"/>
    <property type="match status" value="1"/>
</dbReference>
<gene>
    <name evidence="2" type="ORF">GOSPT_117_00030</name>
</gene>
<dbReference type="InterPro" id="IPR001633">
    <property type="entry name" value="EAL_dom"/>
</dbReference>
<dbReference type="RefSeq" id="WP_005207970.1">
    <property type="nucleotide sequence ID" value="NZ_BAFC01000115.1"/>
</dbReference>
<dbReference type="PANTHER" id="PTHR33121">
    <property type="entry name" value="CYCLIC DI-GMP PHOSPHODIESTERASE PDEF"/>
    <property type="match status" value="1"/>
</dbReference>
<dbReference type="EMBL" id="BAFC01000115">
    <property type="protein sequence ID" value="GAB40879.1"/>
    <property type="molecule type" value="Genomic_DNA"/>
</dbReference>
<dbReference type="PANTHER" id="PTHR33121:SF76">
    <property type="entry name" value="SIGNALING PROTEIN"/>
    <property type="match status" value="1"/>
</dbReference>
<sequence>MSSSDRVRTERMSARIESELEREVDALIHSAQAPKVVFQPIAHLPQLRVVGYEALSRFSAQRPVGPDQWFAAAARIGQEAELSALVLEKVLSSRATLPRRAFLSVNISPDVLLTDRIQRLLEHRPLDRMVFELTEHSIVTDYDQVAAAIARVRELGGFVAVDDAGAGYASMHHILTLHPDFVKLDGSLVADLHRDPAKSALVEMFGEFTSRIDAWLIAEGIETAEDLHRLRQLGVPLGQGYLLGRPDEAMNGIDPLLKSRTRDLCESRETVAPFIEAGRTAPADSDDSVLRTMFDAEPEVAAIALLDPGTRPISLAARHGPRDIVRHSTMRVNRAAGRREVLRRAMTRPLPSRFDPLVCCDENGNYSGMVPIDALISSLAAR</sequence>